<dbReference type="PANTHER" id="PTHR46068">
    <property type="entry name" value="PROTEIN CBG27172"/>
    <property type="match status" value="1"/>
</dbReference>
<sequence>MVWVRLLQTSPLVFVGSGVKINKDEYQKTILEDVLKPWADAHFGNDRWCFQQDSAPAHKARTTQEWCKRELPDFIAHEDWPSNSPDLNPLDFSVWSVIESKICATRHPSLASLKDSPTEAWNGMSDEYLRAACDAFVTHLRTCVRKKDGPFE</sequence>
<accession>A0A183GAB9</accession>
<dbReference type="AlphaFoldDB" id="A0A183GAB9"/>
<dbReference type="Gene3D" id="3.30.420.10">
    <property type="entry name" value="Ribonuclease H-like superfamily/Ribonuclease H"/>
    <property type="match status" value="1"/>
</dbReference>
<accession>A0A3P8EW48</accession>
<dbReference type="OrthoDB" id="7951431at2759"/>
<dbReference type="Proteomes" id="UP000050761">
    <property type="component" value="Unassembled WGS sequence"/>
</dbReference>
<gene>
    <name evidence="1" type="ORF">HPBE_LOCUS18951</name>
</gene>
<organism evidence="2 3">
    <name type="scientific">Heligmosomoides polygyrus</name>
    <name type="common">Parasitic roundworm</name>
    <dbReference type="NCBI Taxonomy" id="6339"/>
    <lineage>
        <taxon>Eukaryota</taxon>
        <taxon>Metazoa</taxon>
        <taxon>Ecdysozoa</taxon>
        <taxon>Nematoda</taxon>
        <taxon>Chromadorea</taxon>
        <taxon>Rhabditida</taxon>
        <taxon>Rhabditina</taxon>
        <taxon>Rhabditomorpha</taxon>
        <taxon>Strongyloidea</taxon>
        <taxon>Heligmosomidae</taxon>
        <taxon>Heligmosomoides</taxon>
    </lineage>
</organism>
<evidence type="ECO:0000313" key="1">
    <source>
        <dbReference type="EMBL" id="VDP13493.1"/>
    </source>
</evidence>
<dbReference type="EMBL" id="UZAH01031030">
    <property type="protein sequence ID" value="VDP13493.1"/>
    <property type="molecule type" value="Genomic_DNA"/>
</dbReference>
<evidence type="ECO:0000313" key="3">
    <source>
        <dbReference type="WBParaSite" id="HPBE_0001895201-mRNA-1"/>
    </source>
</evidence>
<dbReference type="WBParaSite" id="HPBE_0001895201-mRNA-1">
    <property type="protein sequence ID" value="HPBE_0001895201-mRNA-1"/>
    <property type="gene ID" value="HPBE_0001895201"/>
</dbReference>
<dbReference type="InterPro" id="IPR036397">
    <property type="entry name" value="RNaseH_sf"/>
</dbReference>
<protein>
    <submittedName>
        <fullName evidence="3">DDE_3 domain-containing protein</fullName>
    </submittedName>
</protein>
<dbReference type="GO" id="GO:0003676">
    <property type="term" value="F:nucleic acid binding"/>
    <property type="evidence" value="ECO:0007669"/>
    <property type="project" value="InterPro"/>
</dbReference>
<keyword evidence="2" id="KW-1185">Reference proteome</keyword>
<proteinExistence type="predicted"/>
<reference evidence="1 2" key="1">
    <citation type="submission" date="2018-11" db="EMBL/GenBank/DDBJ databases">
        <authorList>
            <consortium name="Pathogen Informatics"/>
        </authorList>
    </citation>
    <scope>NUCLEOTIDE SEQUENCE [LARGE SCALE GENOMIC DNA]</scope>
</reference>
<reference evidence="3" key="2">
    <citation type="submission" date="2019-09" db="UniProtKB">
        <authorList>
            <consortium name="WormBaseParasite"/>
        </authorList>
    </citation>
    <scope>IDENTIFICATION</scope>
</reference>
<evidence type="ECO:0000313" key="2">
    <source>
        <dbReference type="Proteomes" id="UP000050761"/>
    </source>
</evidence>
<name>A0A183GAB9_HELPZ</name>
<dbReference type="PANTHER" id="PTHR46068:SF1">
    <property type="entry name" value="TRANSPOSASE IS30-LIKE HTH DOMAIN-CONTAINING PROTEIN"/>
    <property type="match status" value="1"/>
</dbReference>